<evidence type="ECO:0000313" key="5">
    <source>
        <dbReference type="Proteomes" id="UP001233999"/>
    </source>
</evidence>
<dbReference type="EMBL" id="JASPKZ010008318">
    <property type="protein sequence ID" value="KAJ9580479.1"/>
    <property type="molecule type" value="Genomic_DNA"/>
</dbReference>
<gene>
    <name evidence="4" type="ORF">L9F63_024342</name>
</gene>
<dbReference type="CDD" id="cd00590">
    <property type="entry name" value="RRM_SF"/>
    <property type="match status" value="1"/>
</dbReference>
<keyword evidence="5" id="KW-1185">Reference proteome</keyword>
<dbReference type="InterPro" id="IPR000504">
    <property type="entry name" value="RRM_dom"/>
</dbReference>
<feature type="compositionally biased region" description="Polar residues" evidence="2">
    <location>
        <begin position="160"/>
        <end position="174"/>
    </location>
</feature>
<dbReference type="Proteomes" id="UP001233999">
    <property type="component" value="Unassembled WGS sequence"/>
</dbReference>
<feature type="compositionally biased region" description="Acidic residues" evidence="2">
    <location>
        <begin position="175"/>
        <end position="199"/>
    </location>
</feature>
<dbReference type="InterPro" id="IPR035979">
    <property type="entry name" value="RBD_domain_sf"/>
</dbReference>
<name>A0AAD7ZGZ7_DIPPU</name>
<evidence type="ECO:0000256" key="2">
    <source>
        <dbReference type="SAM" id="MobiDB-lite"/>
    </source>
</evidence>
<dbReference type="GO" id="GO:0003723">
    <property type="term" value="F:RNA binding"/>
    <property type="evidence" value="ECO:0007669"/>
    <property type="project" value="UniProtKB-KW"/>
</dbReference>
<protein>
    <recommendedName>
        <fullName evidence="3">RRM domain-containing protein</fullName>
    </recommendedName>
</protein>
<feature type="compositionally biased region" description="Acidic residues" evidence="2">
    <location>
        <begin position="224"/>
        <end position="238"/>
    </location>
</feature>
<sequence>WCHIRFESEEIAKCAVKKLHNKKLENGRLIVLETKKFAINKPFTPTEKKNPHLCKIFIENIPVKATVEDIKLAFPGCKNIHILKTNIRESKAATVVFQNKEDLKNIMKSSIDFKVCGKDVTVTYKKLNLSAKSLVKRKQNPDVKSNRCKKISLKAKTESTDSPVSDNDMKNSNDTNDEEMDTKEMSEDSNDVESEDMQSEENMASRDTDSEINVKFNNELININEDDDCNNSESETDD</sequence>
<feature type="region of interest" description="Disordered" evidence="2">
    <location>
        <begin position="136"/>
        <end position="238"/>
    </location>
</feature>
<reference evidence="4" key="1">
    <citation type="journal article" date="2023" name="IScience">
        <title>Live-bearing cockroach genome reveals convergent evolutionary mechanisms linked to viviparity in insects and beyond.</title>
        <authorList>
            <person name="Fouks B."/>
            <person name="Harrison M.C."/>
            <person name="Mikhailova A.A."/>
            <person name="Marchal E."/>
            <person name="English S."/>
            <person name="Carruthers M."/>
            <person name="Jennings E.C."/>
            <person name="Chiamaka E.L."/>
            <person name="Frigard R.A."/>
            <person name="Pippel M."/>
            <person name="Attardo G.M."/>
            <person name="Benoit J.B."/>
            <person name="Bornberg-Bauer E."/>
            <person name="Tobe S.S."/>
        </authorList>
    </citation>
    <scope>NUCLEOTIDE SEQUENCE</scope>
    <source>
        <strain evidence="4">Stay&amp;Tobe</strain>
    </source>
</reference>
<feature type="domain" description="RRM" evidence="3">
    <location>
        <begin position="55"/>
        <end position="123"/>
    </location>
</feature>
<keyword evidence="1" id="KW-0694">RNA-binding</keyword>
<dbReference type="InterPro" id="IPR012677">
    <property type="entry name" value="Nucleotide-bd_a/b_plait_sf"/>
</dbReference>
<comment type="caution">
    <text evidence="4">The sequence shown here is derived from an EMBL/GenBank/DDBJ whole genome shotgun (WGS) entry which is preliminary data.</text>
</comment>
<accession>A0AAD7ZGZ7</accession>
<dbReference type="AlphaFoldDB" id="A0AAD7ZGZ7"/>
<proteinExistence type="predicted"/>
<reference evidence="4" key="2">
    <citation type="submission" date="2023-05" db="EMBL/GenBank/DDBJ databases">
        <authorList>
            <person name="Fouks B."/>
        </authorList>
    </citation>
    <scope>NUCLEOTIDE SEQUENCE</scope>
    <source>
        <strain evidence="4">Stay&amp;Tobe</strain>
        <tissue evidence="4">Testes</tissue>
    </source>
</reference>
<dbReference type="SMART" id="SM00360">
    <property type="entry name" value="RRM"/>
    <property type="match status" value="1"/>
</dbReference>
<dbReference type="Gene3D" id="3.30.70.330">
    <property type="match status" value="1"/>
</dbReference>
<organism evidence="4 5">
    <name type="scientific">Diploptera punctata</name>
    <name type="common">Pacific beetle cockroach</name>
    <dbReference type="NCBI Taxonomy" id="6984"/>
    <lineage>
        <taxon>Eukaryota</taxon>
        <taxon>Metazoa</taxon>
        <taxon>Ecdysozoa</taxon>
        <taxon>Arthropoda</taxon>
        <taxon>Hexapoda</taxon>
        <taxon>Insecta</taxon>
        <taxon>Pterygota</taxon>
        <taxon>Neoptera</taxon>
        <taxon>Polyneoptera</taxon>
        <taxon>Dictyoptera</taxon>
        <taxon>Blattodea</taxon>
        <taxon>Blaberoidea</taxon>
        <taxon>Blaberidae</taxon>
        <taxon>Diplopterinae</taxon>
        <taxon>Diploptera</taxon>
    </lineage>
</organism>
<evidence type="ECO:0000313" key="4">
    <source>
        <dbReference type="EMBL" id="KAJ9580479.1"/>
    </source>
</evidence>
<feature type="non-terminal residue" evidence="4">
    <location>
        <position position="238"/>
    </location>
</feature>
<dbReference type="SUPFAM" id="SSF54928">
    <property type="entry name" value="RNA-binding domain, RBD"/>
    <property type="match status" value="1"/>
</dbReference>
<evidence type="ECO:0000259" key="3">
    <source>
        <dbReference type="SMART" id="SM00360"/>
    </source>
</evidence>
<evidence type="ECO:0000256" key="1">
    <source>
        <dbReference type="ARBA" id="ARBA00022884"/>
    </source>
</evidence>